<protein>
    <recommendedName>
        <fullName evidence="5">Transposable element P transposase</fullName>
    </recommendedName>
</protein>
<dbReference type="EMBL" id="JALNTZ010000004">
    <property type="protein sequence ID" value="KAJ3655692.1"/>
    <property type="molecule type" value="Genomic_DNA"/>
</dbReference>
<gene>
    <name evidence="3" type="ORF">Zmor_014813</name>
</gene>
<dbReference type="AlphaFoldDB" id="A0AA38IKV9"/>
<evidence type="ECO:0008006" key="5">
    <source>
        <dbReference type="Google" id="ProtNLM"/>
    </source>
</evidence>
<dbReference type="Pfam" id="PF21788">
    <property type="entry name" value="TNP-like_GBD"/>
    <property type="match status" value="1"/>
</dbReference>
<keyword evidence="4" id="KW-1185">Reference proteome</keyword>
<dbReference type="InterPro" id="IPR048365">
    <property type="entry name" value="TNP-like_RNaseH_N"/>
</dbReference>
<sequence length="635" mass="72332">MSIIWRFCSPKGYRFCHTNLFKVPSKSTLSRFLGEYKGQNVLIKQRLEAEVQNFRVPVERVCSLIVDDMSVKERIQYSRTDDHIYGLDTCGSYEIGQRPQIANKMLCYVVHGLSTKYTIPAGYFFHKSLSTNDFHALTISVLQLLSESGFIVLRLVTDNFSANTALFKKLGNGSLQNYISHPVLPSIPLFLSYDYCHAVKNARSLFLDREMSSSEGVISSTYLKKLYELQKDLPVKPVRYLTRKHLYPSNFEKMNVLRAIQIFSPTVTASLKFLKEAGDPRFCNVDATISYLENMYKFFQIHNVSSRTYYIRSRDSTVAPYADVSDQRLEWLNVTLPNYIDDVQSNSSRDRLSGLSEETAEVLKFTAKSTCLCIKFLLKQVGFYYVLTRGFSSDAVEAMFSHVRLRGGSNDATDARAAEYALRQILRCGIVKASTSANISETMSFVSTAPSKTREVVEQHIEDMVLPFQLRMKIQNLKTNMPANNTIYSASVAFLAGYIIKKLNDKLKCDVCVSPLVSTTLPGPLLRLIFLQDRGGLTYPNETFVGIIKRIADIVQEISPFLKYEMPLYQAFQCLYPHLKENSLFCCPLHKDKLSSMVINLTVKPVLDNICLEKTDMVKNLQLRQKPLHRKVLKL</sequence>
<evidence type="ECO:0000313" key="3">
    <source>
        <dbReference type="EMBL" id="KAJ3655692.1"/>
    </source>
</evidence>
<name>A0AA38IKV9_9CUCU</name>
<accession>A0AA38IKV9</accession>
<dbReference type="PANTHER" id="PTHR48257:SF1">
    <property type="match status" value="1"/>
</dbReference>
<dbReference type="Proteomes" id="UP001168821">
    <property type="component" value="Unassembled WGS sequence"/>
</dbReference>
<comment type="caution">
    <text evidence="3">The sequence shown here is derived from an EMBL/GenBank/DDBJ whole genome shotgun (WGS) entry which is preliminary data.</text>
</comment>
<dbReference type="PANTHER" id="PTHR48257">
    <property type="match status" value="1"/>
</dbReference>
<evidence type="ECO:0000313" key="4">
    <source>
        <dbReference type="Proteomes" id="UP001168821"/>
    </source>
</evidence>
<organism evidence="3 4">
    <name type="scientific">Zophobas morio</name>
    <dbReference type="NCBI Taxonomy" id="2755281"/>
    <lineage>
        <taxon>Eukaryota</taxon>
        <taxon>Metazoa</taxon>
        <taxon>Ecdysozoa</taxon>
        <taxon>Arthropoda</taxon>
        <taxon>Hexapoda</taxon>
        <taxon>Insecta</taxon>
        <taxon>Pterygota</taxon>
        <taxon>Neoptera</taxon>
        <taxon>Endopterygota</taxon>
        <taxon>Coleoptera</taxon>
        <taxon>Polyphaga</taxon>
        <taxon>Cucujiformia</taxon>
        <taxon>Tenebrionidae</taxon>
        <taxon>Zophobas</taxon>
    </lineage>
</organism>
<dbReference type="Pfam" id="PF21787">
    <property type="entry name" value="TNP-like_RNaseH_N"/>
    <property type="match status" value="1"/>
</dbReference>
<reference evidence="3" key="1">
    <citation type="journal article" date="2023" name="G3 (Bethesda)">
        <title>Whole genome assemblies of Zophobas morio and Tenebrio molitor.</title>
        <authorList>
            <person name="Kaur S."/>
            <person name="Stinson S.A."/>
            <person name="diCenzo G.C."/>
        </authorList>
    </citation>
    <scope>NUCLEOTIDE SEQUENCE</scope>
    <source>
        <strain evidence="3">QUZm001</strain>
    </source>
</reference>
<evidence type="ECO:0000259" key="1">
    <source>
        <dbReference type="Pfam" id="PF21787"/>
    </source>
</evidence>
<feature type="domain" description="Transposable element P transposase-like RNase H" evidence="1">
    <location>
        <begin position="45"/>
        <end position="171"/>
    </location>
</feature>
<feature type="domain" description="Transposable element P transposase-like GTP-binding insertion" evidence="2">
    <location>
        <begin position="196"/>
        <end position="306"/>
    </location>
</feature>
<proteinExistence type="predicted"/>
<dbReference type="InterPro" id="IPR048366">
    <property type="entry name" value="TNP-like_GBD"/>
</dbReference>
<evidence type="ECO:0000259" key="2">
    <source>
        <dbReference type="Pfam" id="PF21788"/>
    </source>
</evidence>